<dbReference type="EMBL" id="ANAH02000007">
    <property type="protein sequence ID" value="EPX62322.1"/>
    <property type="molecule type" value="Genomic_DNA"/>
</dbReference>
<feature type="compositionally biased region" description="Polar residues" evidence="1">
    <location>
        <begin position="18"/>
        <end position="37"/>
    </location>
</feature>
<dbReference type="Proteomes" id="UP000011682">
    <property type="component" value="Unassembled WGS sequence"/>
</dbReference>
<proteinExistence type="predicted"/>
<evidence type="ECO:0000313" key="3">
    <source>
        <dbReference type="Proteomes" id="UP000011682"/>
    </source>
</evidence>
<protein>
    <submittedName>
        <fullName evidence="2">Uncharacterized protein</fullName>
    </submittedName>
</protein>
<accession>S9PIT0</accession>
<keyword evidence="3" id="KW-1185">Reference proteome</keyword>
<gene>
    <name evidence="2" type="ORF">D187_008509</name>
</gene>
<reference evidence="2" key="1">
    <citation type="submission" date="2013-05" db="EMBL/GenBank/DDBJ databases">
        <title>Genome assembly of Cystobacter fuscus DSM 2262.</title>
        <authorList>
            <person name="Sharma G."/>
            <person name="Khatri I."/>
            <person name="Kaur C."/>
            <person name="Mayilraj S."/>
            <person name="Subramanian S."/>
        </authorList>
    </citation>
    <scope>NUCLEOTIDE SEQUENCE [LARGE SCALE GENOMIC DNA]</scope>
    <source>
        <strain evidence="2">DSM 2262</strain>
    </source>
</reference>
<name>S9PIT0_CYSF2</name>
<evidence type="ECO:0000256" key="1">
    <source>
        <dbReference type="SAM" id="MobiDB-lite"/>
    </source>
</evidence>
<evidence type="ECO:0000313" key="2">
    <source>
        <dbReference type="EMBL" id="EPX62322.1"/>
    </source>
</evidence>
<feature type="region of interest" description="Disordered" evidence="1">
    <location>
        <begin position="15"/>
        <end position="37"/>
    </location>
</feature>
<dbReference type="AlphaFoldDB" id="S9PIT0"/>
<comment type="caution">
    <text evidence="2">The sequence shown here is derived from an EMBL/GenBank/DDBJ whole genome shotgun (WGS) entry which is preliminary data.</text>
</comment>
<organism evidence="2 3">
    <name type="scientific">Cystobacter fuscus (strain ATCC 25194 / DSM 2262 / NBRC 100088 / M29)</name>
    <dbReference type="NCBI Taxonomy" id="1242864"/>
    <lineage>
        <taxon>Bacteria</taxon>
        <taxon>Pseudomonadati</taxon>
        <taxon>Myxococcota</taxon>
        <taxon>Myxococcia</taxon>
        <taxon>Myxococcales</taxon>
        <taxon>Cystobacterineae</taxon>
        <taxon>Archangiaceae</taxon>
        <taxon>Cystobacter</taxon>
    </lineage>
</organism>
<sequence>MASASGDFAAEEVLAQPASYTGSRTGTATASNRRFMV</sequence>